<dbReference type="SMART" id="SM00327">
    <property type="entry name" value="VWA"/>
    <property type="match status" value="1"/>
</dbReference>
<keyword evidence="4" id="KW-1185">Reference proteome</keyword>
<evidence type="ECO:0000259" key="2">
    <source>
        <dbReference type="PROSITE" id="PS50234"/>
    </source>
</evidence>
<dbReference type="Gene3D" id="1.20.120.1690">
    <property type="match status" value="1"/>
</dbReference>
<dbReference type="PANTHER" id="PTHR45737">
    <property type="entry name" value="VON WILLEBRAND FACTOR A DOMAIN-CONTAINING PROTEIN 5A"/>
    <property type="match status" value="1"/>
</dbReference>
<dbReference type="eggNOG" id="COG2304">
    <property type="taxonomic scope" value="Bacteria"/>
</dbReference>
<evidence type="ECO:0000313" key="3">
    <source>
        <dbReference type="EMBL" id="EWC58090.1"/>
    </source>
</evidence>
<evidence type="ECO:0000313" key="4">
    <source>
        <dbReference type="Proteomes" id="UP000019277"/>
    </source>
</evidence>
<feature type="domain" description="VWFA" evidence="2">
    <location>
        <begin position="44"/>
        <end position="234"/>
    </location>
</feature>
<proteinExistence type="predicted"/>
<name>W7IBD9_9PSEU</name>
<gene>
    <name evidence="3" type="ORF">UO65_6646</name>
</gene>
<evidence type="ECO:0000256" key="1">
    <source>
        <dbReference type="SAM" id="MobiDB-lite"/>
    </source>
</evidence>
<dbReference type="InterPro" id="IPR002035">
    <property type="entry name" value="VWF_A"/>
</dbReference>
<dbReference type="PANTHER" id="PTHR45737:SF6">
    <property type="entry name" value="VON WILLEBRAND FACTOR A DOMAIN-CONTAINING PROTEIN 5A"/>
    <property type="match status" value="1"/>
</dbReference>
<dbReference type="Gene3D" id="2.60.40.3670">
    <property type="match status" value="1"/>
</dbReference>
<accession>W7IBD9</accession>
<dbReference type="SUPFAM" id="SSF53300">
    <property type="entry name" value="vWA-like"/>
    <property type="match status" value="1"/>
</dbReference>
<organism evidence="3 4">
    <name type="scientific">Actinokineospora spheciospongiae</name>
    <dbReference type="NCBI Taxonomy" id="909613"/>
    <lineage>
        <taxon>Bacteria</taxon>
        <taxon>Bacillati</taxon>
        <taxon>Actinomycetota</taxon>
        <taxon>Actinomycetes</taxon>
        <taxon>Pseudonocardiales</taxon>
        <taxon>Pseudonocardiaceae</taxon>
        <taxon>Actinokineospora</taxon>
    </lineage>
</organism>
<feature type="region of interest" description="Disordered" evidence="1">
    <location>
        <begin position="423"/>
        <end position="444"/>
    </location>
</feature>
<dbReference type="RefSeq" id="WP_052022121.1">
    <property type="nucleotide sequence ID" value="NZ_AYXG01000261.1"/>
</dbReference>
<dbReference type="InterPro" id="IPR036465">
    <property type="entry name" value="vWFA_dom_sf"/>
</dbReference>
<dbReference type="STRING" id="909613.UO65_6646"/>
<protein>
    <recommendedName>
        <fullName evidence="2">VWFA domain-containing protein</fullName>
    </recommendedName>
</protein>
<dbReference type="EMBL" id="AYXG01000261">
    <property type="protein sequence ID" value="EWC58090.1"/>
    <property type="molecule type" value="Genomic_DNA"/>
</dbReference>
<dbReference type="Proteomes" id="UP000019277">
    <property type="component" value="Unassembled WGS sequence"/>
</dbReference>
<dbReference type="PATRIC" id="fig|909613.9.peg.6640"/>
<dbReference type="Pfam" id="PF13768">
    <property type="entry name" value="VWA_3"/>
    <property type="match status" value="1"/>
</dbReference>
<dbReference type="OrthoDB" id="568872at2"/>
<sequence length="472" mass="49045">MTEGFELAVHHWPHLARGATELHAVLRITGGGSVGAAAGSVESAVVFAIDCSGSMCDRDGDQPTDPTRIAAARAATAAGIDALPDGSWFAVVAGTHRADVVFPGAPELVRADPGTRAAAKSAVRHLTASGGTAMSTWLRAADALLSGRPGAVRHAVLLTDGKNQTERAGELTRALAEVRGRFVCDARGIGTDWDPEDVRAIAEATHGTADSVRAAADLTEDFAAILRTALGRTVPDLRLRVRTAGFATVGLLRQVHPATADLVGVPAADGSGAEYPTGAWGAESREYHLRLDLDPTGYDVEEQLLAASLDLVPPAPGATARPVLMCWTDDVQRSSHVDPGVSHYTGQADLSAAMIAGYDAHDHGDHEAARREWGQALALATGLGNTGAVRLLERLVEVVDGEVRLRPDIAAADVLRLGVRSTHSVRPPRVRPERSEPPAATGPPRACHGCAGPLAPNHLFCAGCGTGAAERA</sequence>
<dbReference type="PROSITE" id="PS50234">
    <property type="entry name" value="VWFA"/>
    <property type="match status" value="1"/>
</dbReference>
<reference evidence="3 4" key="1">
    <citation type="journal article" date="2014" name="Genome Announc.">
        <title>Draft Genome Sequence of the Antitrypanosomally Active Sponge-Associated Bacterium Actinokineospora sp. Strain EG49.</title>
        <authorList>
            <person name="Harjes J."/>
            <person name="Ryu T."/>
            <person name="Abdelmohsen U.R."/>
            <person name="Moitinho-Silva L."/>
            <person name="Horn H."/>
            <person name="Ravasi T."/>
            <person name="Hentschel U."/>
        </authorList>
    </citation>
    <scope>NUCLEOTIDE SEQUENCE [LARGE SCALE GENOMIC DNA]</scope>
    <source>
        <strain evidence="3 4">EG49</strain>
    </source>
</reference>
<dbReference type="AlphaFoldDB" id="W7IBD9"/>
<dbReference type="InterPro" id="IPR041176">
    <property type="entry name" value="VWA_3_C"/>
</dbReference>
<comment type="caution">
    <text evidence="3">The sequence shown here is derived from an EMBL/GenBank/DDBJ whole genome shotgun (WGS) entry which is preliminary data.</text>
</comment>
<dbReference type="Gene3D" id="3.40.50.410">
    <property type="entry name" value="von Willebrand factor, type A domain"/>
    <property type="match status" value="1"/>
</dbReference>
<dbReference type="Pfam" id="PF18571">
    <property type="entry name" value="VWA_3_C"/>
    <property type="match status" value="1"/>
</dbReference>